<evidence type="ECO:0000256" key="3">
    <source>
        <dbReference type="ARBA" id="ARBA00022824"/>
    </source>
</evidence>
<protein>
    <recommendedName>
        <fullName evidence="1">Glucosidase 2 subunit beta</fullName>
    </recommendedName>
</protein>
<dbReference type="Pfam" id="PF13015">
    <property type="entry name" value="PRKCSH_1"/>
    <property type="match status" value="1"/>
</dbReference>
<dbReference type="OMA" id="YENGQHC"/>
<dbReference type="Proteomes" id="UP000294847">
    <property type="component" value="Chromosome 6"/>
</dbReference>
<sequence>MRQETSLVLLSTVAGISLAGASSVPRGVGPEFARFYEPKDRFTCINHPAIVLKPSQVNDNSCDCPDGSDEPGTAACAYLDPLSPEQPLAKSLSGTTNASNALPGFWCENKGHEPGFVPFMYVNDGICDYELCCDGSEEYAHINGVKCENRCDAIGKEHRRLLEERKASKDKAVKKRRTLVKEAKELRRQVEARITKLKSEIGELETKEADLRKKFEEVERSEKGKIVRSEDGQGGKLGVLVGLAKTRIAELRNTLSKVVDQRDDLEDRVQELENILKTFKEEYNPNFNDEGVKTAVKAWEDYAAKDNSGRHSDLPEDEITTILKEDGPDNGIDWKEFAEDEGTDTDIIYSFEAYLPEPVKEFIHEKIVAFRVWMIENGLLADSPTRGESRLVSAARDAADAAANDLNSKRQSLTSEEEEVAKDFGKDDVFRALKGKCVSVESGEYEYELCWMDQTTQKSKKGHGSTNMGNFKSFDVAEADEEERIDGKGLGRGPRTVLRYEDGQGCWNGPNRRTDVWLACAEKDELWRVAEAEKCVYKMEVGTPAVCEDDTQGTKAPVKDEL</sequence>
<dbReference type="GO" id="GO:0017177">
    <property type="term" value="C:glucosidase II complex"/>
    <property type="evidence" value="ECO:0007669"/>
    <property type="project" value="TreeGrafter"/>
</dbReference>
<dbReference type="Gene3D" id="2.70.130.10">
    <property type="entry name" value="Mannose-6-phosphate receptor binding domain"/>
    <property type="match status" value="1"/>
</dbReference>
<proteinExistence type="predicted"/>
<dbReference type="InterPro" id="IPR036607">
    <property type="entry name" value="PRKCSH"/>
</dbReference>
<dbReference type="VEuPathDB" id="FungiDB:M_BR32_EuGene_00096971"/>
<accession>A0A4P7NNV7</accession>
<dbReference type="GO" id="GO:0006491">
    <property type="term" value="P:N-glycan processing"/>
    <property type="evidence" value="ECO:0007669"/>
    <property type="project" value="TreeGrafter"/>
</dbReference>
<evidence type="ECO:0000313" key="6">
    <source>
        <dbReference type="Proteomes" id="UP000294847"/>
    </source>
</evidence>
<dbReference type="InterPro" id="IPR009011">
    <property type="entry name" value="Man6P_isomerase_rcpt-bd_dom_sf"/>
</dbReference>
<gene>
    <name evidence="5" type="ORF">PoMZ_05678</name>
</gene>
<evidence type="ECO:0000256" key="2">
    <source>
        <dbReference type="ARBA" id="ARBA00022729"/>
    </source>
</evidence>
<keyword evidence="2" id="KW-0732">Signal</keyword>
<dbReference type="SMR" id="A0A4P7NNV7"/>
<dbReference type="SUPFAM" id="SSF50911">
    <property type="entry name" value="Mannose 6-phosphate receptor domain"/>
    <property type="match status" value="1"/>
</dbReference>
<organism evidence="5 6">
    <name type="scientific">Pyricularia oryzae</name>
    <name type="common">Rice blast fungus</name>
    <name type="synonym">Magnaporthe oryzae</name>
    <dbReference type="NCBI Taxonomy" id="318829"/>
    <lineage>
        <taxon>Eukaryota</taxon>
        <taxon>Fungi</taxon>
        <taxon>Dikarya</taxon>
        <taxon>Ascomycota</taxon>
        <taxon>Pezizomycotina</taxon>
        <taxon>Sordariomycetes</taxon>
        <taxon>Sordariomycetidae</taxon>
        <taxon>Magnaporthales</taxon>
        <taxon>Pyriculariaceae</taxon>
        <taxon>Pyricularia</taxon>
    </lineage>
</organism>
<keyword evidence="4" id="KW-1015">Disulfide bond</keyword>
<dbReference type="PANTHER" id="PTHR12630">
    <property type="entry name" value="N-LINKED OLIGOSACCHARIDE PROCESSING"/>
    <property type="match status" value="1"/>
</dbReference>
<dbReference type="PROSITE" id="PS51914">
    <property type="entry name" value="MRH"/>
    <property type="match status" value="1"/>
</dbReference>
<evidence type="ECO:0000256" key="4">
    <source>
        <dbReference type="ARBA" id="ARBA00023157"/>
    </source>
</evidence>
<dbReference type="InterPro" id="IPR028146">
    <property type="entry name" value="PRKCSH_N"/>
</dbReference>
<keyword evidence="3" id="KW-0256">Endoplasmic reticulum</keyword>
<dbReference type="InterPro" id="IPR044865">
    <property type="entry name" value="MRH_dom"/>
</dbReference>
<evidence type="ECO:0000313" key="5">
    <source>
        <dbReference type="EMBL" id="QBZ63987.1"/>
    </source>
</evidence>
<dbReference type="Pfam" id="PF12999">
    <property type="entry name" value="PRKCSH-like"/>
    <property type="match status" value="2"/>
</dbReference>
<dbReference type="AlphaFoldDB" id="A0A4P7NNV7"/>
<dbReference type="InterPro" id="IPR039794">
    <property type="entry name" value="Gtb1-like"/>
</dbReference>
<reference evidence="5 6" key="1">
    <citation type="journal article" date="2019" name="Mol. Biol. Evol.">
        <title>Blast fungal genomes show frequent chromosomal changes, gene gains and losses, and effector gene turnover.</title>
        <authorList>
            <person name="Gomez Luciano L.B."/>
            <person name="Jason Tsai I."/>
            <person name="Chuma I."/>
            <person name="Tosa Y."/>
            <person name="Chen Y.H."/>
            <person name="Li J.Y."/>
            <person name="Li M.Y."/>
            <person name="Jade Lu M.Y."/>
            <person name="Nakayashiki H."/>
            <person name="Li W.H."/>
        </authorList>
    </citation>
    <scope>NUCLEOTIDE SEQUENCE [LARGE SCALE GENOMIC DNA]</scope>
    <source>
        <strain evidence="5">MZ5-1-6</strain>
    </source>
</reference>
<name>A0A4P7NNV7_PYROR</name>
<evidence type="ECO:0000256" key="1">
    <source>
        <dbReference type="ARBA" id="ARBA00022387"/>
    </source>
</evidence>
<dbReference type="PANTHER" id="PTHR12630:SF1">
    <property type="entry name" value="GLUCOSIDASE 2 SUBUNIT BETA"/>
    <property type="match status" value="1"/>
</dbReference>
<dbReference type="EMBL" id="CP034209">
    <property type="protein sequence ID" value="QBZ63987.1"/>
    <property type="molecule type" value="Genomic_DNA"/>
</dbReference>